<sequence length="83" mass="9412">MLGPISTLAAFGVALRRNESWRRWGTYSLAAAVVAVALVAVEFAFLMPRSPLYPLHVGGLFERADFGRHHAWYVAFGYRLFRR</sequence>
<keyword evidence="1" id="KW-0472">Membrane</keyword>
<keyword evidence="1" id="KW-0812">Transmembrane</keyword>
<organism evidence="2 3">
    <name type="scientific">Nonomuraea jiangxiensis</name>
    <dbReference type="NCBI Taxonomy" id="633440"/>
    <lineage>
        <taxon>Bacteria</taxon>
        <taxon>Bacillati</taxon>
        <taxon>Actinomycetota</taxon>
        <taxon>Actinomycetes</taxon>
        <taxon>Streptosporangiales</taxon>
        <taxon>Streptosporangiaceae</taxon>
        <taxon>Nonomuraea</taxon>
    </lineage>
</organism>
<evidence type="ECO:0000313" key="3">
    <source>
        <dbReference type="Proteomes" id="UP000199202"/>
    </source>
</evidence>
<keyword evidence="3" id="KW-1185">Reference proteome</keyword>
<name>A0A1G9JQ47_9ACTN</name>
<evidence type="ECO:0000313" key="2">
    <source>
        <dbReference type="EMBL" id="SDL39571.1"/>
    </source>
</evidence>
<reference evidence="2 3" key="1">
    <citation type="submission" date="2016-10" db="EMBL/GenBank/DDBJ databases">
        <authorList>
            <person name="de Groot N.N."/>
        </authorList>
    </citation>
    <scope>NUCLEOTIDE SEQUENCE [LARGE SCALE GENOMIC DNA]</scope>
    <source>
        <strain evidence="2 3">CGMCC 4.6533</strain>
    </source>
</reference>
<keyword evidence="1" id="KW-1133">Transmembrane helix</keyword>
<feature type="transmembrane region" description="Helical" evidence="1">
    <location>
        <begin position="26"/>
        <end position="46"/>
    </location>
</feature>
<dbReference type="Proteomes" id="UP000199202">
    <property type="component" value="Unassembled WGS sequence"/>
</dbReference>
<proteinExistence type="predicted"/>
<accession>A0A1G9JQ47</accession>
<protein>
    <submittedName>
        <fullName evidence="2">Uncharacterized protein</fullName>
    </submittedName>
</protein>
<dbReference type="EMBL" id="FNDJ01000025">
    <property type="protein sequence ID" value="SDL39571.1"/>
    <property type="molecule type" value="Genomic_DNA"/>
</dbReference>
<dbReference type="AlphaFoldDB" id="A0A1G9JQ47"/>
<evidence type="ECO:0000256" key="1">
    <source>
        <dbReference type="SAM" id="Phobius"/>
    </source>
</evidence>
<gene>
    <name evidence="2" type="ORF">SAMN05421869_125114</name>
</gene>